<evidence type="ECO:0000256" key="5">
    <source>
        <dbReference type="SAM" id="Phobius"/>
    </source>
</evidence>
<organism evidence="8 9">
    <name type="scientific">Methanolobus sediminis</name>
    <dbReference type="NCBI Taxonomy" id="3072978"/>
    <lineage>
        <taxon>Archaea</taxon>
        <taxon>Methanobacteriati</taxon>
        <taxon>Methanobacteriota</taxon>
        <taxon>Stenosarchaea group</taxon>
        <taxon>Methanomicrobia</taxon>
        <taxon>Methanosarcinales</taxon>
        <taxon>Methanosarcinaceae</taxon>
        <taxon>Methanolobus</taxon>
    </lineage>
</organism>
<dbReference type="Gene3D" id="3.30.300.30">
    <property type="match status" value="1"/>
</dbReference>
<dbReference type="InterPro" id="IPR000873">
    <property type="entry name" value="AMP-dep_synth/lig_dom"/>
</dbReference>
<proteinExistence type="inferred from homology"/>
<dbReference type="InterPro" id="IPR051087">
    <property type="entry name" value="Mitochondrial_ACSM"/>
</dbReference>
<evidence type="ECO:0000313" key="9">
    <source>
        <dbReference type="Proteomes" id="UP001182908"/>
    </source>
</evidence>
<keyword evidence="5" id="KW-1133">Transmembrane helix</keyword>
<dbReference type="PANTHER" id="PTHR43605:SF10">
    <property type="entry name" value="ACYL-COA SYNTHETASE MEDIUM CHAIN FAMILY MEMBER 3"/>
    <property type="match status" value="1"/>
</dbReference>
<dbReference type="GeneID" id="84233416"/>
<dbReference type="GO" id="GO:0005524">
    <property type="term" value="F:ATP binding"/>
    <property type="evidence" value="ECO:0007669"/>
    <property type="project" value="UniProtKB-KW"/>
</dbReference>
<keyword evidence="4" id="KW-0067">ATP-binding</keyword>
<dbReference type="PANTHER" id="PTHR43605">
    <property type="entry name" value="ACYL-COENZYME A SYNTHETASE"/>
    <property type="match status" value="1"/>
</dbReference>
<feature type="transmembrane region" description="Helical" evidence="5">
    <location>
        <begin position="92"/>
        <end position="113"/>
    </location>
</feature>
<dbReference type="Gene3D" id="3.40.50.12780">
    <property type="entry name" value="N-terminal domain of ligase-like"/>
    <property type="match status" value="1"/>
</dbReference>
<reference evidence="8 9" key="1">
    <citation type="submission" date="2023-08" db="EMBL/GenBank/DDBJ databases">
        <title>Methanolobus mangrovi sp. nov. and Methanolobus sediminis sp. nov, two novel methylotrophic methanogens isolated from mangrove sediments in China.</title>
        <authorList>
            <person name="Zhou J."/>
        </authorList>
    </citation>
    <scope>NUCLEOTIDE SEQUENCE [LARGE SCALE GENOMIC DNA]</scope>
    <source>
        <strain evidence="8 9">FTZ6</strain>
    </source>
</reference>
<keyword evidence="3" id="KW-0547">Nucleotide-binding</keyword>
<evidence type="ECO:0000259" key="6">
    <source>
        <dbReference type="Pfam" id="PF00501"/>
    </source>
</evidence>
<gene>
    <name evidence="8" type="ORF">RE474_11825</name>
</gene>
<evidence type="ECO:0000256" key="1">
    <source>
        <dbReference type="ARBA" id="ARBA00006432"/>
    </source>
</evidence>
<dbReference type="FunFam" id="3.30.300.30:FF:000005">
    <property type="entry name" value="Acyl-coenzyme A synthetase ACSM5, mitochondrial"/>
    <property type="match status" value="1"/>
</dbReference>
<dbReference type="Proteomes" id="UP001182908">
    <property type="component" value="Chromosome"/>
</dbReference>
<dbReference type="GO" id="GO:0006633">
    <property type="term" value="P:fatty acid biosynthetic process"/>
    <property type="evidence" value="ECO:0007669"/>
    <property type="project" value="TreeGrafter"/>
</dbReference>
<dbReference type="RefSeq" id="WP_309310563.1">
    <property type="nucleotide sequence ID" value="NZ_CP133592.1"/>
</dbReference>
<evidence type="ECO:0000313" key="8">
    <source>
        <dbReference type="EMBL" id="WMW24755.1"/>
    </source>
</evidence>
<evidence type="ECO:0000256" key="2">
    <source>
        <dbReference type="ARBA" id="ARBA00022598"/>
    </source>
</evidence>
<dbReference type="InterPro" id="IPR025110">
    <property type="entry name" value="AMP-bd_C"/>
</dbReference>
<name>A0AA51UMK3_9EURY</name>
<dbReference type="GO" id="GO:0015645">
    <property type="term" value="F:fatty acid ligase activity"/>
    <property type="evidence" value="ECO:0007669"/>
    <property type="project" value="TreeGrafter"/>
</dbReference>
<dbReference type="InterPro" id="IPR020845">
    <property type="entry name" value="AMP-binding_CS"/>
</dbReference>
<dbReference type="EMBL" id="CP133592">
    <property type="protein sequence ID" value="WMW24755.1"/>
    <property type="molecule type" value="Genomic_DNA"/>
</dbReference>
<keyword evidence="2" id="KW-0436">Ligase</keyword>
<dbReference type="SUPFAM" id="SSF56801">
    <property type="entry name" value="Acetyl-CoA synthetase-like"/>
    <property type="match status" value="1"/>
</dbReference>
<dbReference type="AlphaFoldDB" id="A0AA51UMK3"/>
<keyword evidence="5" id="KW-0472">Membrane</keyword>
<dbReference type="KEGG" id="mseb:RE474_11825"/>
<keyword evidence="9" id="KW-1185">Reference proteome</keyword>
<dbReference type="GO" id="GO:0006637">
    <property type="term" value="P:acyl-CoA metabolic process"/>
    <property type="evidence" value="ECO:0007669"/>
    <property type="project" value="TreeGrafter"/>
</dbReference>
<accession>A0AA51UMK3</accession>
<protein>
    <submittedName>
        <fullName evidence="8">AMP-binding protein</fullName>
    </submittedName>
</protein>
<sequence>MGKETTEFDYDRERDQFNWDIPADYNFVDVIRGWAKDSTRILAIIEHPDGKVENATYQEVWDNAMRFGNVLRDSGIHKGDKVMIMLPRSVDVYVVSIGIWAIGGIVVPGTVMLRRDDIEYRIRDAGIRALVTSDAMVAAEVDAVKDKVADIRLFFSGERDGWKDYRFEMDSASGSLDLEELKASDPLAINYTSGTTGAPKGVLHTHSLMYCFDRLNRHYWWNTQPNELCWATTEPGWAKWYWAPFGTVMNTGATNFHYSGRFEPEKWFELLDKWKVNRTCMTATELRSMASIDDADKRYNLEELKVILTAGEPCTPGIVRFFGEKFGLSVREGYGQTETCVVACTLPGMIIKPGSMGRFTPGVRGAIVDPDTGEELPVGQRGIIAVAGDHPMLFTEYYKQPEKTAECFKGDWYLTGDLAMMDEAGYIWFESRSDDVCISSGYRIGPFEVESAVDSHEAVLESAMIPSPDPLRGEVVKVLVVLKEGYEASGELVRDIQQHVKHITAPYKYPRDIEFISELPKTISGKIKRKDLRNLEFEKKKDVIEKLKEKGMWARPD</sequence>
<dbReference type="Pfam" id="PF13193">
    <property type="entry name" value="AMP-binding_C"/>
    <property type="match status" value="1"/>
</dbReference>
<dbReference type="InterPro" id="IPR045851">
    <property type="entry name" value="AMP-bd_C_sf"/>
</dbReference>
<dbReference type="GO" id="GO:0004321">
    <property type="term" value="F:fatty-acyl-CoA synthase activity"/>
    <property type="evidence" value="ECO:0007669"/>
    <property type="project" value="TreeGrafter"/>
</dbReference>
<dbReference type="PROSITE" id="PS00455">
    <property type="entry name" value="AMP_BINDING"/>
    <property type="match status" value="1"/>
</dbReference>
<evidence type="ECO:0000259" key="7">
    <source>
        <dbReference type="Pfam" id="PF13193"/>
    </source>
</evidence>
<feature type="domain" description="AMP-dependent synthetase/ligase" evidence="6">
    <location>
        <begin position="44"/>
        <end position="397"/>
    </location>
</feature>
<feature type="domain" description="AMP-binding enzyme C-terminal" evidence="7">
    <location>
        <begin position="448"/>
        <end position="526"/>
    </location>
</feature>
<comment type="similarity">
    <text evidence="1">Belongs to the ATP-dependent AMP-binding enzyme family.</text>
</comment>
<dbReference type="InterPro" id="IPR042099">
    <property type="entry name" value="ANL_N_sf"/>
</dbReference>
<evidence type="ECO:0000256" key="4">
    <source>
        <dbReference type="ARBA" id="ARBA00022840"/>
    </source>
</evidence>
<keyword evidence="5" id="KW-0812">Transmembrane</keyword>
<dbReference type="GO" id="GO:0016405">
    <property type="term" value="F:CoA-ligase activity"/>
    <property type="evidence" value="ECO:0007669"/>
    <property type="project" value="UniProtKB-ARBA"/>
</dbReference>
<dbReference type="Pfam" id="PF00501">
    <property type="entry name" value="AMP-binding"/>
    <property type="match status" value="1"/>
</dbReference>
<evidence type="ECO:0000256" key="3">
    <source>
        <dbReference type="ARBA" id="ARBA00022741"/>
    </source>
</evidence>